<keyword evidence="9" id="KW-0443">Lipid metabolism</keyword>
<dbReference type="InterPro" id="IPR000390">
    <property type="entry name" value="Small_drug/metabolite_transptr"/>
</dbReference>
<keyword evidence="5" id="KW-0441">Lipid A biosynthesis</keyword>
<dbReference type="OrthoDB" id="9783707at2"/>
<dbReference type="InterPro" id="IPR037185">
    <property type="entry name" value="EmrE-like"/>
</dbReference>
<proteinExistence type="predicted"/>
<evidence type="ECO:0000256" key="8">
    <source>
        <dbReference type="ARBA" id="ARBA00022989"/>
    </source>
</evidence>
<evidence type="ECO:0000256" key="2">
    <source>
        <dbReference type="ARBA" id="ARBA00022475"/>
    </source>
</evidence>
<keyword evidence="6 11" id="KW-0812">Transmembrane</keyword>
<organism evidence="13 14">
    <name type="scientific">Pleomorphomonas diazotrophica</name>
    <dbReference type="NCBI Taxonomy" id="1166257"/>
    <lineage>
        <taxon>Bacteria</taxon>
        <taxon>Pseudomonadati</taxon>
        <taxon>Pseudomonadota</taxon>
        <taxon>Alphaproteobacteria</taxon>
        <taxon>Hyphomicrobiales</taxon>
        <taxon>Pleomorphomonadaceae</taxon>
        <taxon>Pleomorphomonas</taxon>
    </lineage>
</organism>
<evidence type="ECO:0000313" key="14">
    <source>
        <dbReference type="Proteomes" id="UP000233491"/>
    </source>
</evidence>
<reference evidence="13 14" key="1">
    <citation type="submission" date="2017-12" db="EMBL/GenBank/DDBJ databases">
        <title>Anaerobic carbon monoxide metabolism by Pleomorphomonas carboxyditropha sp. nov., a new mesophilic hydrogenogenic carboxidotroph.</title>
        <authorList>
            <person name="Esquivel-Elizondo S."/>
            <person name="Krajmalnik-Brown R."/>
        </authorList>
    </citation>
    <scope>NUCLEOTIDE SEQUENCE [LARGE SCALE GENOMIC DNA]</scope>
    <source>
        <strain evidence="13 14">R5-392</strain>
    </source>
</reference>
<feature type="transmembrane region" description="Helical" evidence="11">
    <location>
        <begin position="114"/>
        <end position="132"/>
    </location>
</feature>
<feature type="transmembrane region" description="Helical" evidence="11">
    <location>
        <begin position="30"/>
        <end position="51"/>
    </location>
</feature>
<evidence type="ECO:0000256" key="9">
    <source>
        <dbReference type="ARBA" id="ARBA00023098"/>
    </source>
</evidence>
<keyword evidence="10 11" id="KW-0472">Membrane</keyword>
<keyword evidence="14" id="KW-1185">Reference proteome</keyword>
<feature type="transmembrane region" description="Helical" evidence="11">
    <location>
        <begin position="57"/>
        <end position="75"/>
    </location>
</feature>
<evidence type="ECO:0000313" key="13">
    <source>
        <dbReference type="EMBL" id="PKR89548.1"/>
    </source>
</evidence>
<feature type="transmembrane region" description="Helical" evidence="11">
    <location>
        <begin position="230"/>
        <end position="248"/>
    </location>
</feature>
<comment type="caution">
    <text evidence="13">The sequence shown here is derived from an EMBL/GenBank/DDBJ whole genome shotgun (WGS) entry which is preliminary data.</text>
</comment>
<dbReference type="GO" id="GO:0005886">
    <property type="term" value="C:plasma membrane"/>
    <property type="evidence" value="ECO:0007669"/>
    <property type="project" value="UniProtKB-SubCell"/>
</dbReference>
<dbReference type="AlphaFoldDB" id="A0A1I4T5I5"/>
<dbReference type="GO" id="GO:0009103">
    <property type="term" value="P:lipopolysaccharide biosynthetic process"/>
    <property type="evidence" value="ECO:0007669"/>
    <property type="project" value="UniProtKB-KW"/>
</dbReference>
<feature type="transmembrane region" description="Helical" evidence="11">
    <location>
        <begin position="139"/>
        <end position="160"/>
    </location>
</feature>
<evidence type="ECO:0000256" key="3">
    <source>
        <dbReference type="ARBA" id="ARBA00022516"/>
    </source>
</evidence>
<evidence type="ECO:0000256" key="4">
    <source>
        <dbReference type="ARBA" id="ARBA00022519"/>
    </source>
</evidence>
<dbReference type="GO" id="GO:0009245">
    <property type="term" value="P:lipid A biosynthetic process"/>
    <property type="evidence" value="ECO:0007669"/>
    <property type="project" value="UniProtKB-KW"/>
</dbReference>
<keyword evidence="7" id="KW-0448">Lipopolysaccharide biosynthesis</keyword>
<feature type="transmembrane region" description="Helical" evidence="11">
    <location>
        <begin position="6"/>
        <end position="23"/>
    </location>
</feature>
<dbReference type="InterPro" id="IPR000620">
    <property type="entry name" value="EamA_dom"/>
</dbReference>
<keyword evidence="3" id="KW-0444">Lipid biosynthesis</keyword>
<dbReference type="Gene3D" id="1.10.3730.20">
    <property type="match status" value="2"/>
</dbReference>
<comment type="subcellular location">
    <subcellularLocation>
        <location evidence="1">Cell membrane</location>
        <topology evidence="1">Multi-pass membrane protein</topology>
    </subcellularLocation>
</comment>
<keyword evidence="2" id="KW-1003">Cell membrane</keyword>
<sequence>MSPGVFVAILAAAFIHAGWNVLVKGAADKLSMTLSVALGAGLIAMAVLPFLPLPAPASWPFLGASVLLQSVYYLLIARAYRIADMSIAYPLMRGAAPLVVALSGAILFGETLAGGEWLAVGLISAGVLALTLGAFHQPLAAKGAAAALCNAMVIAAYTLVDASGARLSGAPISYTLMLAVLTGLVTVTMALVGGARPRLRARTLALGLAGGAATTLSYGVALWAMTRTPVAPVAALRETSIIFALVLSRLAFGEKVGGRRIAAALLVVAGVAALRLL</sequence>
<evidence type="ECO:0000256" key="1">
    <source>
        <dbReference type="ARBA" id="ARBA00004651"/>
    </source>
</evidence>
<gene>
    <name evidence="13" type="ORF">CXZ10_09255</name>
</gene>
<accession>A0A1I4T5I5</accession>
<evidence type="ECO:0000256" key="6">
    <source>
        <dbReference type="ARBA" id="ARBA00022692"/>
    </source>
</evidence>
<evidence type="ECO:0000256" key="7">
    <source>
        <dbReference type="ARBA" id="ARBA00022985"/>
    </source>
</evidence>
<evidence type="ECO:0000256" key="10">
    <source>
        <dbReference type="ARBA" id="ARBA00023136"/>
    </source>
</evidence>
<dbReference type="Proteomes" id="UP000233491">
    <property type="component" value="Unassembled WGS sequence"/>
</dbReference>
<evidence type="ECO:0000256" key="5">
    <source>
        <dbReference type="ARBA" id="ARBA00022556"/>
    </source>
</evidence>
<keyword evidence="4" id="KW-0997">Cell inner membrane</keyword>
<dbReference type="EMBL" id="PJNW01000005">
    <property type="protein sequence ID" value="PKR89548.1"/>
    <property type="molecule type" value="Genomic_DNA"/>
</dbReference>
<dbReference type="Pfam" id="PF00892">
    <property type="entry name" value="EamA"/>
    <property type="match status" value="2"/>
</dbReference>
<dbReference type="GO" id="GO:0022857">
    <property type="term" value="F:transmembrane transporter activity"/>
    <property type="evidence" value="ECO:0007669"/>
    <property type="project" value="InterPro"/>
</dbReference>
<feature type="transmembrane region" description="Helical" evidence="11">
    <location>
        <begin position="204"/>
        <end position="224"/>
    </location>
</feature>
<feature type="transmembrane region" description="Helical" evidence="11">
    <location>
        <begin position="87"/>
        <end position="108"/>
    </location>
</feature>
<dbReference type="RefSeq" id="WP_101288856.1">
    <property type="nucleotide sequence ID" value="NZ_FOUQ01000005.1"/>
</dbReference>
<protein>
    <submittedName>
        <fullName evidence="13">EamA family transporter</fullName>
    </submittedName>
</protein>
<dbReference type="PANTHER" id="PTHR30561:SF9">
    <property type="entry name" value="4-AMINO-4-DEOXY-L-ARABINOSE-PHOSPHOUNDECAPRENOL FLIPPASE SUBUNIT ARNF-RELATED"/>
    <property type="match status" value="1"/>
</dbReference>
<dbReference type="PANTHER" id="PTHR30561">
    <property type="entry name" value="SMR FAMILY PROTON-DEPENDENT DRUG EFFLUX TRANSPORTER SUGE"/>
    <property type="match status" value="1"/>
</dbReference>
<evidence type="ECO:0000256" key="11">
    <source>
        <dbReference type="SAM" id="Phobius"/>
    </source>
</evidence>
<evidence type="ECO:0000259" key="12">
    <source>
        <dbReference type="Pfam" id="PF00892"/>
    </source>
</evidence>
<feature type="transmembrane region" description="Helical" evidence="11">
    <location>
        <begin position="172"/>
        <end position="192"/>
    </location>
</feature>
<feature type="domain" description="EamA" evidence="12">
    <location>
        <begin position="142"/>
        <end position="273"/>
    </location>
</feature>
<feature type="domain" description="EamA" evidence="12">
    <location>
        <begin position="7"/>
        <end position="131"/>
    </location>
</feature>
<name>A0A1I4T5I5_9HYPH</name>
<keyword evidence="8 11" id="KW-1133">Transmembrane helix</keyword>
<dbReference type="SUPFAM" id="SSF103481">
    <property type="entry name" value="Multidrug resistance efflux transporter EmrE"/>
    <property type="match status" value="2"/>
</dbReference>